<comment type="similarity">
    <text evidence="2">Belongs to the sestrin family.</text>
</comment>
<keyword evidence="3" id="KW-0963">Cytoplasm</keyword>
<gene>
    <name evidence="5" type="ORF">QQF64_007428</name>
</gene>
<evidence type="ECO:0000256" key="2">
    <source>
        <dbReference type="ARBA" id="ARBA00008350"/>
    </source>
</evidence>
<dbReference type="InterPro" id="IPR039471">
    <property type="entry name" value="CXorf65-like"/>
</dbReference>
<dbReference type="Pfam" id="PF15874">
    <property type="entry name" value="Il2rg"/>
    <property type="match status" value="1"/>
</dbReference>
<dbReference type="Gene3D" id="1.20.1290.10">
    <property type="entry name" value="AhpD-like"/>
    <property type="match status" value="1"/>
</dbReference>
<comment type="subcellular location">
    <subcellularLocation>
        <location evidence="1">Cytoplasm</location>
    </subcellularLocation>
</comment>
<evidence type="ECO:0000256" key="1">
    <source>
        <dbReference type="ARBA" id="ARBA00004496"/>
    </source>
</evidence>
<comment type="catalytic activity">
    <reaction evidence="4">
        <text>a hydroperoxide + L-cysteinyl-[protein] = S-hydroxy-L-cysteinyl-[protein] + an alcohol</text>
        <dbReference type="Rhea" id="RHEA:67124"/>
        <dbReference type="Rhea" id="RHEA-COMP:10131"/>
        <dbReference type="Rhea" id="RHEA-COMP:17193"/>
        <dbReference type="ChEBI" id="CHEBI:29950"/>
        <dbReference type="ChEBI" id="CHEBI:30879"/>
        <dbReference type="ChEBI" id="CHEBI:35924"/>
        <dbReference type="ChEBI" id="CHEBI:61973"/>
    </reaction>
    <physiologicalReaction direction="left-to-right" evidence="4">
        <dbReference type="Rhea" id="RHEA:67125"/>
    </physiologicalReaction>
</comment>
<proteinExistence type="inferred from homology"/>
<comment type="caution">
    <text evidence="5">The sequence shown here is derived from an EMBL/GenBank/DDBJ whole genome shotgun (WGS) entry which is preliminary data.</text>
</comment>
<dbReference type="PANTHER" id="PTHR12474:SF1">
    <property type="entry name" value="SESTRIN 3"/>
    <property type="match status" value="1"/>
</dbReference>
<name>A0ABR3MAQ4_9TELE</name>
<dbReference type="InterPro" id="IPR029032">
    <property type="entry name" value="AhpD-like"/>
</dbReference>
<sequence>MFIYIKHGDNNQFLVNTNCPTVLLIKYIKTKLGLAESELIDLCDERGVLKFLFLPQNSQESARELLKAKESFIACIIKRSSDGAYTSVTSLLSYVDSALLETLQTQIDNLEKTRLKQLHIVEARMATSEEINAQALSTKTRVGKKNQESQRSRIHALTGRKMIICTKNMDYRLGTQCQFVQNQVMVNSEKDRASLLCMKALANRGRLDSVSQQMASHPQYLESFLRTQHYILYMDGPLPLHYRHYIAIMAAARHHCRYLVSLHSAQFLRVGGDPLWLQGLEAAPLRLRHLDHINKVLAHQPWLTARSHIQALLKTGEQCWSLAELVQAVVLLAHCHSLCSFVFGSGSDSDTIPTPRVHHGTPPGYCLCDAANGNTALSPPPAGPTEKAPRRRSLDSSCEVACLREQIQKSQEEIKERKADRLHSQTLLHADVEEEDEATFSADPSRFVTDPEFGYQEFARREEDHFQVFRVQDYSWEDHGFSLVNRLYSDIGHLLDERFRNVASLPFPHSPDLKRAIWNYIHCIYGIRYDDYDYGEVNRLLERGLKLYIKAVACYPDASKTPLCPLSWAPVKASEKVHVNLLVMEARLQAELLYALRAITQYMIA</sequence>
<accession>A0ABR3MAQ4</accession>
<dbReference type="Proteomes" id="UP001558613">
    <property type="component" value="Unassembled WGS sequence"/>
</dbReference>
<dbReference type="EMBL" id="JAYMGO010000014">
    <property type="protein sequence ID" value="KAL1262163.1"/>
    <property type="molecule type" value="Genomic_DNA"/>
</dbReference>
<evidence type="ECO:0000256" key="3">
    <source>
        <dbReference type="ARBA" id="ARBA00022490"/>
    </source>
</evidence>
<evidence type="ECO:0000313" key="5">
    <source>
        <dbReference type="EMBL" id="KAL1262163.1"/>
    </source>
</evidence>
<organism evidence="5 6">
    <name type="scientific">Cirrhinus molitorella</name>
    <name type="common">mud carp</name>
    <dbReference type="NCBI Taxonomy" id="172907"/>
    <lineage>
        <taxon>Eukaryota</taxon>
        <taxon>Metazoa</taxon>
        <taxon>Chordata</taxon>
        <taxon>Craniata</taxon>
        <taxon>Vertebrata</taxon>
        <taxon>Euteleostomi</taxon>
        <taxon>Actinopterygii</taxon>
        <taxon>Neopterygii</taxon>
        <taxon>Teleostei</taxon>
        <taxon>Ostariophysi</taxon>
        <taxon>Cypriniformes</taxon>
        <taxon>Cyprinidae</taxon>
        <taxon>Labeoninae</taxon>
        <taxon>Labeonini</taxon>
        <taxon>Cirrhinus</taxon>
    </lineage>
</organism>
<reference evidence="5 6" key="1">
    <citation type="submission" date="2023-09" db="EMBL/GenBank/DDBJ databases">
        <authorList>
            <person name="Wang M."/>
        </authorList>
    </citation>
    <scope>NUCLEOTIDE SEQUENCE [LARGE SCALE GENOMIC DNA]</scope>
    <source>
        <strain evidence="5">GT-2023</strain>
        <tissue evidence="5">Liver</tissue>
    </source>
</reference>
<protein>
    <recommendedName>
        <fullName evidence="7">Sestrin 3</fullName>
    </recommendedName>
</protein>
<dbReference type="SUPFAM" id="SSF69118">
    <property type="entry name" value="AhpD-like"/>
    <property type="match status" value="1"/>
</dbReference>
<evidence type="ECO:0008006" key="7">
    <source>
        <dbReference type="Google" id="ProtNLM"/>
    </source>
</evidence>
<dbReference type="PANTHER" id="PTHR12474">
    <property type="entry name" value="P53 REGULATED PA26 NUCLEAR PROTEIN SESTRIN"/>
    <property type="match status" value="1"/>
</dbReference>
<dbReference type="Pfam" id="PF04636">
    <property type="entry name" value="PA26"/>
    <property type="match status" value="1"/>
</dbReference>
<dbReference type="InterPro" id="IPR006730">
    <property type="entry name" value="Sestrin"/>
</dbReference>
<evidence type="ECO:0000313" key="6">
    <source>
        <dbReference type="Proteomes" id="UP001558613"/>
    </source>
</evidence>
<evidence type="ECO:0000256" key="4">
    <source>
        <dbReference type="ARBA" id="ARBA00049242"/>
    </source>
</evidence>
<keyword evidence="6" id="KW-1185">Reference proteome</keyword>